<dbReference type="InterPro" id="IPR046335">
    <property type="entry name" value="LacI/GalR-like_sensor"/>
</dbReference>
<dbReference type="Gene3D" id="3.40.50.2300">
    <property type="match status" value="2"/>
</dbReference>
<dbReference type="Pfam" id="PF00356">
    <property type="entry name" value="LacI"/>
    <property type="match status" value="1"/>
</dbReference>
<dbReference type="PROSITE" id="PS50932">
    <property type="entry name" value="HTH_LACI_2"/>
    <property type="match status" value="1"/>
</dbReference>
<accession>A0A5C4JSE9</accession>
<gene>
    <name evidence="5" type="ORF">FF124_08115</name>
</gene>
<dbReference type="InterPro" id="IPR028082">
    <property type="entry name" value="Peripla_BP_I"/>
</dbReference>
<protein>
    <submittedName>
        <fullName evidence="5">LacI family transcriptional regulator</fullName>
    </submittedName>
</protein>
<evidence type="ECO:0000256" key="2">
    <source>
        <dbReference type="ARBA" id="ARBA00023125"/>
    </source>
</evidence>
<evidence type="ECO:0000313" key="6">
    <source>
        <dbReference type="Proteomes" id="UP000307874"/>
    </source>
</evidence>
<dbReference type="SMART" id="SM00354">
    <property type="entry name" value="HTH_LACI"/>
    <property type="match status" value="1"/>
</dbReference>
<dbReference type="CDD" id="cd01575">
    <property type="entry name" value="PBP1_GntR"/>
    <property type="match status" value="1"/>
</dbReference>
<dbReference type="Pfam" id="PF13377">
    <property type="entry name" value="Peripla_BP_3"/>
    <property type="match status" value="1"/>
</dbReference>
<organism evidence="5 6">
    <name type="scientific">Martelella lutilitoris</name>
    <dbReference type="NCBI Taxonomy" id="2583532"/>
    <lineage>
        <taxon>Bacteria</taxon>
        <taxon>Pseudomonadati</taxon>
        <taxon>Pseudomonadota</taxon>
        <taxon>Alphaproteobacteria</taxon>
        <taxon>Hyphomicrobiales</taxon>
        <taxon>Aurantimonadaceae</taxon>
        <taxon>Martelella</taxon>
    </lineage>
</organism>
<reference evidence="5 6" key="1">
    <citation type="submission" date="2019-06" db="EMBL/GenBank/DDBJ databases">
        <title>Martelella lutilitoris sp. nov., isolated from a tidal mudflat.</title>
        <authorList>
            <person name="Kim Y.-J."/>
        </authorList>
    </citation>
    <scope>NUCLEOTIDE SEQUENCE [LARGE SCALE GENOMIC DNA]</scope>
    <source>
        <strain evidence="5 6">GH2-6</strain>
    </source>
</reference>
<keyword evidence="2" id="KW-0238">DNA-binding</keyword>
<dbReference type="EMBL" id="VCLB01000004">
    <property type="protein sequence ID" value="TNB48288.1"/>
    <property type="molecule type" value="Genomic_DNA"/>
</dbReference>
<dbReference type="InterPro" id="IPR000843">
    <property type="entry name" value="HTH_LacI"/>
</dbReference>
<dbReference type="Gene3D" id="1.10.260.40">
    <property type="entry name" value="lambda repressor-like DNA-binding domains"/>
    <property type="match status" value="1"/>
</dbReference>
<dbReference type="InterPro" id="IPR010982">
    <property type="entry name" value="Lambda_DNA-bd_dom_sf"/>
</dbReference>
<dbReference type="GO" id="GO:0000976">
    <property type="term" value="F:transcription cis-regulatory region binding"/>
    <property type="evidence" value="ECO:0007669"/>
    <property type="project" value="TreeGrafter"/>
</dbReference>
<dbReference type="PROSITE" id="PS00356">
    <property type="entry name" value="HTH_LACI_1"/>
    <property type="match status" value="1"/>
</dbReference>
<dbReference type="GO" id="GO:0003700">
    <property type="term" value="F:DNA-binding transcription factor activity"/>
    <property type="evidence" value="ECO:0007669"/>
    <property type="project" value="TreeGrafter"/>
</dbReference>
<dbReference type="AlphaFoldDB" id="A0A5C4JSE9"/>
<dbReference type="PANTHER" id="PTHR30146">
    <property type="entry name" value="LACI-RELATED TRANSCRIPTIONAL REPRESSOR"/>
    <property type="match status" value="1"/>
</dbReference>
<dbReference type="Proteomes" id="UP000307874">
    <property type="component" value="Unassembled WGS sequence"/>
</dbReference>
<dbReference type="PANTHER" id="PTHR30146:SF33">
    <property type="entry name" value="TRANSCRIPTIONAL REGULATOR"/>
    <property type="match status" value="1"/>
</dbReference>
<evidence type="ECO:0000259" key="4">
    <source>
        <dbReference type="PROSITE" id="PS50932"/>
    </source>
</evidence>
<evidence type="ECO:0000256" key="1">
    <source>
        <dbReference type="ARBA" id="ARBA00023015"/>
    </source>
</evidence>
<feature type="domain" description="HTH lacI-type" evidence="4">
    <location>
        <begin position="36"/>
        <end position="90"/>
    </location>
</feature>
<sequence length="365" mass="40166">MNGTCDASEWNEKRRWAGQGIEELSFRLRGGSKSRTTLSDVARLAGVSPITVSRALREPHKVSEKLRETILDVVEEIGYVPNFAARALASRHSGIVAVLAPIMEMSGFFHAARGVEDRFLTSDVSTQFANIGLNAAEEAKLLRLFVAQNPAGIILESVAEFPVNKPLIAELGCPVVQMMDTSIEPLDMGVGIRNRAAAAAAVEHLLAQGYERIALLGGGKDIRSRRRFEGYRDALLKAGCYDPAYVFEAETGNPMEQGVNLIRNLRRRMPEVDAVFCHNDRLAMGVYFGAQQLGVRVPEELGICGYNGVDFAEMEESPLTSVYVPLYEIGFKAAELIMRYLTEGERPEAAVELPFEIIEGNSTRR</sequence>
<keyword evidence="3" id="KW-0804">Transcription</keyword>
<dbReference type="SUPFAM" id="SSF53822">
    <property type="entry name" value="Periplasmic binding protein-like I"/>
    <property type="match status" value="1"/>
</dbReference>
<comment type="caution">
    <text evidence="5">The sequence shown here is derived from an EMBL/GenBank/DDBJ whole genome shotgun (WGS) entry which is preliminary data.</text>
</comment>
<dbReference type="CDD" id="cd01392">
    <property type="entry name" value="HTH_LacI"/>
    <property type="match status" value="1"/>
</dbReference>
<dbReference type="SUPFAM" id="SSF47413">
    <property type="entry name" value="lambda repressor-like DNA-binding domains"/>
    <property type="match status" value="1"/>
</dbReference>
<proteinExistence type="predicted"/>
<keyword evidence="1" id="KW-0805">Transcription regulation</keyword>
<evidence type="ECO:0000313" key="5">
    <source>
        <dbReference type="EMBL" id="TNB48288.1"/>
    </source>
</evidence>
<dbReference type="OrthoDB" id="7170131at2"/>
<name>A0A5C4JSE9_9HYPH</name>
<evidence type="ECO:0000256" key="3">
    <source>
        <dbReference type="ARBA" id="ARBA00023163"/>
    </source>
</evidence>
<keyword evidence="6" id="KW-1185">Reference proteome</keyword>